<protein>
    <submittedName>
        <fullName evidence="2">3'-phosphoadenosine 5'-phosphosulfate sulfotransferase (PAPS reductase)/FAD synthetase</fullName>
    </submittedName>
</protein>
<dbReference type="AlphaFoldDB" id="A0A841E2M1"/>
<name>A0A841E2M1_9ACTN</name>
<reference evidence="2 3" key="1">
    <citation type="submission" date="2020-08" db="EMBL/GenBank/DDBJ databases">
        <title>Sequencing the genomes of 1000 actinobacteria strains.</title>
        <authorList>
            <person name="Klenk H.-P."/>
        </authorList>
    </citation>
    <scope>NUCLEOTIDE SEQUENCE [LARGE SCALE GENOMIC DNA]</scope>
    <source>
        <strain evidence="2 3">DSM 44593</strain>
    </source>
</reference>
<keyword evidence="3" id="KW-1185">Reference proteome</keyword>
<feature type="compositionally biased region" description="Acidic residues" evidence="1">
    <location>
        <begin position="283"/>
        <end position="296"/>
    </location>
</feature>
<proteinExistence type="predicted"/>
<dbReference type="Proteomes" id="UP000578077">
    <property type="component" value="Unassembled WGS sequence"/>
</dbReference>
<dbReference type="GO" id="GO:0016740">
    <property type="term" value="F:transferase activity"/>
    <property type="evidence" value="ECO:0007669"/>
    <property type="project" value="UniProtKB-KW"/>
</dbReference>
<dbReference type="EMBL" id="JACHLY010000001">
    <property type="protein sequence ID" value="MBB5998047.1"/>
    <property type="molecule type" value="Genomic_DNA"/>
</dbReference>
<dbReference type="Gene3D" id="3.40.50.620">
    <property type="entry name" value="HUPs"/>
    <property type="match status" value="1"/>
</dbReference>
<dbReference type="SUPFAM" id="SSF52402">
    <property type="entry name" value="Adenine nucleotide alpha hydrolases-like"/>
    <property type="match status" value="1"/>
</dbReference>
<organism evidence="2 3">
    <name type="scientific">Streptomonospora salina</name>
    <dbReference type="NCBI Taxonomy" id="104205"/>
    <lineage>
        <taxon>Bacteria</taxon>
        <taxon>Bacillati</taxon>
        <taxon>Actinomycetota</taxon>
        <taxon>Actinomycetes</taxon>
        <taxon>Streptosporangiales</taxon>
        <taxon>Nocardiopsidaceae</taxon>
        <taxon>Streptomonospora</taxon>
    </lineage>
</organism>
<gene>
    <name evidence="2" type="ORF">HNR25_001798</name>
</gene>
<keyword evidence="2" id="KW-0808">Transferase</keyword>
<feature type="region of interest" description="Disordered" evidence="1">
    <location>
        <begin position="262"/>
        <end position="296"/>
    </location>
</feature>
<evidence type="ECO:0000256" key="1">
    <source>
        <dbReference type="SAM" id="MobiDB-lite"/>
    </source>
</evidence>
<dbReference type="RefSeq" id="WP_184634199.1">
    <property type="nucleotide sequence ID" value="NZ_BAABKT010000023.1"/>
</dbReference>
<sequence>MALRDPHRPAPALKLLSLGAGVQSSTLLLLAARGAIPTFDYALFADTGWEPPAVYQHLQRIEAVAADAGIPLLRVAAGNIRDDALDPRHRFAGMPLFIHGPHGEHRMGRRQCTSEYKVRPLKREARRLLGYPHPARVPTGIYAEQAIGISVDEVHRAKDADVGYLRNVFPLLDIGWTRRDCAAFLTLHGLGDTPKSACIGCPFRSNESWAEMRATDPASFEDAVAFDAAIRHGPPGATARGMPLHGTAYLHRDRIPLEQVDLGIDTGPEPDGCSPWSCRGSEEPDGADADNDGGDR</sequence>
<evidence type="ECO:0000313" key="2">
    <source>
        <dbReference type="EMBL" id="MBB5998047.1"/>
    </source>
</evidence>
<comment type="caution">
    <text evidence="2">The sequence shown here is derived from an EMBL/GenBank/DDBJ whole genome shotgun (WGS) entry which is preliminary data.</text>
</comment>
<evidence type="ECO:0000313" key="3">
    <source>
        <dbReference type="Proteomes" id="UP000578077"/>
    </source>
</evidence>
<accession>A0A841E2M1</accession>
<dbReference type="InterPro" id="IPR014729">
    <property type="entry name" value="Rossmann-like_a/b/a_fold"/>
</dbReference>